<dbReference type="GO" id="GO:0010150">
    <property type="term" value="P:leaf senescence"/>
    <property type="evidence" value="ECO:0007669"/>
    <property type="project" value="UniProtKB-ARBA"/>
</dbReference>
<evidence type="ECO:0000256" key="27">
    <source>
        <dbReference type="PIRSR" id="PIRSR604241-50"/>
    </source>
</evidence>
<keyword evidence="23 27" id="KW-0449">Lipoprotein</keyword>
<evidence type="ECO:0000256" key="26">
    <source>
        <dbReference type="ARBA" id="ARBA00037813"/>
    </source>
</evidence>
<dbReference type="InterPro" id="IPR025298">
    <property type="entry name" value="DUF4094"/>
</dbReference>
<evidence type="ECO:0000256" key="18">
    <source>
        <dbReference type="ARBA" id="ARBA00023006"/>
    </source>
</evidence>
<keyword evidence="14" id="KW-0833">Ubl conjugation pathway</keyword>
<keyword evidence="15" id="KW-0813">Transport</keyword>
<evidence type="ECO:0000256" key="13">
    <source>
        <dbReference type="ARBA" id="ARBA00022701"/>
    </source>
</evidence>
<evidence type="ECO:0000256" key="12">
    <source>
        <dbReference type="ARBA" id="ARBA00022692"/>
    </source>
</evidence>
<keyword evidence="10" id="KW-0328">Glycosyltransferase</keyword>
<evidence type="ECO:0000256" key="7">
    <source>
        <dbReference type="ARBA" id="ARBA00007293"/>
    </source>
</evidence>
<comment type="similarity">
    <text evidence="25">Belongs to the senescence regulator S40 family.</text>
</comment>
<evidence type="ECO:0000259" key="32">
    <source>
        <dbReference type="Pfam" id="PF13334"/>
    </source>
</evidence>
<feature type="region of interest" description="Disordered" evidence="30">
    <location>
        <begin position="40"/>
        <end position="59"/>
    </location>
</feature>
<keyword evidence="22" id="KW-0963">Cytoplasm</keyword>
<evidence type="ECO:0000256" key="10">
    <source>
        <dbReference type="ARBA" id="ARBA00022676"/>
    </source>
</evidence>
<evidence type="ECO:0000256" key="25">
    <source>
        <dbReference type="ARBA" id="ARBA00034773"/>
    </source>
</evidence>
<evidence type="ECO:0000256" key="2">
    <source>
        <dbReference type="ARBA" id="ARBA00003307"/>
    </source>
</evidence>
<evidence type="ECO:0000256" key="15">
    <source>
        <dbReference type="ARBA" id="ARBA00022927"/>
    </source>
</evidence>
<feature type="transmembrane region" description="Helical" evidence="31">
    <location>
        <begin position="200"/>
        <end position="220"/>
    </location>
</feature>
<keyword evidence="11" id="KW-0808">Transferase</keyword>
<feature type="region of interest" description="Disordered" evidence="30">
    <location>
        <begin position="107"/>
        <end position="138"/>
    </location>
</feature>
<dbReference type="EMBL" id="RDQH01000331">
    <property type="protein sequence ID" value="RXH99401.1"/>
    <property type="molecule type" value="Genomic_DNA"/>
</dbReference>
<keyword evidence="18 28" id="KW-0072">Autophagy</keyword>
<reference evidence="33 34" key="1">
    <citation type="submission" date="2018-10" db="EMBL/GenBank/DDBJ databases">
        <title>A high-quality apple genome assembly.</title>
        <authorList>
            <person name="Hu J."/>
        </authorList>
    </citation>
    <scope>NUCLEOTIDE SEQUENCE [LARGE SCALE GENOMIC DNA]</scope>
    <source>
        <strain evidence="34">cv. HFTH1</strain>
        <tissue evidence="33">Young leaf</tissue>
    </source>
</reference>
<dbReference type="InterPro" id="IPR007608">
    <property type="entry name" value="Senescence_reg_S40"/>
</dbReference>
<keyword evidence="9" id="KW-0926">Vacuole</keyword>
<dbReference type="GO" id="GO:0005874">
    <property type="term" value="C:microtubule"/>
    <property type="evidence" value="ECO:0007669"/>
    <property type="project" value="UniProtKB-KW"/>
</dbReference>
<evidence type="ECO:0000256" key="6">
    <source>
        <dbReference type="ARBA" id="ARBA00004922"/>
    </source>
</evidence>
<evidence type="ECO:0000256" key="23">
    <source>
        <dbReference type="ARBA" id="ARBA00023288"/>
    </source>
</evidence>
<sequence>MTDWSGMMSKPSGFGGGRSNEDFEEEDVWSFVKSHNKNSPVAAAASFSSSPSSSSASAWRLPTALRTIPSANSNPPAVHEVQKSAPVAIPDWSKIYGKSAKIGSSVHHHDDGDVYGVNGDGNGDGGDNDDDGDDDGMVPPHEWVARKLARSQISSFSVCEGIGRTLKGRDLSKHCRKEMSVKSRGWGGEVIVRNVISRNWALLLCFCSFCAGVLFTNRLWMVPESRPSRIGAEKIFSESDAFDHKLVLKHTTSDNSAEATNQVIQQLNKTISDLEIKLAAARATHESVHNGYPTSGNLKTVQSTSKKKYFMFIGINTAFNSRKRRDSVRATWMPQGEDRKKLEEEKGIIIRFVIGHSSTAGGILDKAVEAEERVHGDFLRLDHVEGYLELSAKTKTYFSTAVALWDAEFYIKVDDDVHVNLATLGMILSRHRLKPRVYIGCMKSGPVLARKDVLHKYANEDVSLGSWFIGLDVEQVDDRRLCCGTTPDCMWKKMAGNTCAASFDWRCSGICKSIERMMGIHEHCGEDKNAIWKINRSENSAMAKSSFKLEHTLERRQAEASRIREKYPDRIPVIVEKAARSDIPDIDKKKYLVPADLNVGQFVYVVRKRIKLGAEKAIFIFVNNTLPPNAALMSTIYDLNKDEDGFLYLTYSGENVFGSFEEQEWL</sequence>
<comment type="subcellular location">
    <subcellularLocation>
        <location evidence="3">Cytoplasm</location>
        <location evidence="3">Cytoskeleton</location>
    </subcellularLocation>
    <subcellularLocation>
        <location evidence="5">Cytoplasmic vesicle</location>
        <location evidence="5">Autophagosome membrane</location>
        <topology evidence="5">Lipid-anchor</topology>
    </subcellularLocation>
    <subcellularLocation>
        <location evidence="4">Golgi apparatus membrane</location>
        <topology evidence="4">Single-pass type II membrane protein</topology>
    </subcellularLocation>
    <subcellularLocation>
        <location evidence="26">Vacuole membrane</location>
    </subcellularLocation>
</comment>
<feature type="domain" description="DUF4094" evidence="32">
    <location>
        <begin position="197"/>
        <end position="283"/>
    </location>
</feature>
<dbReference type="PANTHER" id="PTHR10969">
    <property type="entry name" value="MICROTUBULE-ASSOCIATED PROTEINS 1A/1B LIGHT CHAIN 3-RELATED"/>
    <property type="match status" value="1"/>
</dbReference>
<evidence type="ECO:0000256" key="19">
    <source>
        <dbReference type="ARBA" id="ARBA00023034"/>
    </source>
</evidence>
<feature type="region of interest" description="Disordered" evidence="30">
    <location>
        <begin position="1"/>
        <end position="21"/>
    </location>
</feature>
<dbReference type="UniPathway" id="UPA00378"/>
<dbReference type="GO" id="GO:0006914">
    <property type="term" value="P:autophagy"/>
    <property type="evidence" value="ECO:0007669"/>
    <property type="project" value="UniProtKB-KW"/>
</dbReference>
<evidence type="ECO:0000256" key="30">
    <source>
        <dbReference type="SAM" id="MobiDB-lite"/>
    </source>
</evidence>
<evidence type="ECO:0000256" key="14">
    <source>
        <dbReference type="ARBA" id="ARBA00022786"/>
    </source>
</evidence>
<keyword evidence="29" id="KW-0175">Coiled coil</keyword>
<organism evidence="33 34">
    <name type="scientific">Malus domestica</name>
    <name type="common">Apple</name>
    <name type="synonym">Pyrus malus</name>
    <dbReference type="NCBI Taxonomy" id="3750"/>
    <lineage>
        <taxon>Eukaryota</taxon>
        <taxon>Viridiplantae</taxon>
        <taxon>Streptophyta</taxon>
        <taxon>Embryophyta</taxon>
        <taxon>Tracheophyta</taxon>
        <taxon>Spermatophyta</taxon>
        <taxon>Magnoliopsida</taxon>
        <taxon>eudicotyledons</taxon>
        <taxon>Gunneridae</taxon>
        <taxon>Pentapetalae</taxon>
        <taxon>rosids</taxon>
        <taxon>fabids</taxon>
        <taxon>Rosales</taxon>
        <taxon>Rosaceae</taxon>
        <taxon>Amygdaloideae</taxon>
        <taxon>Maleae</taxon>
        <taxon>Malus</taxon>
    </lineage>
</organism>
<evidence type="ECO:0000313" key="34">
    <source>
        <dbReference type="Proteomes" id="UP000290289"/>
    </source>
</evidence>
<proteinExistence type="inferred from homology"/>
<dbReference type="Pfam" id="PF02991">
    <property type="entry name" value="ATG8"/>
    <property type="match status" value="1"/>
</dbReference>
<dbReference type="SUPFAM" id="SSF54236">
    <property type="entry name" value="Ubiquitin-like"/>
    <property type="match status" value="1"/>
</dbReference>
<accession>A0A498K277</accession>
<dbReference type="GO" id="GO:0015031">
    <property type="term" value="P:protein transport"/>
    <property type="evidence" value="ECO:0007669"/>
    <property type="project" value="UniProtKB-KW"/>
</dbReference>
<dbReference type="Pfam" id="PF04520">
    <property type="entry name" value="Senescence_reg"/>
    <property type="match status" value="1"/>
</dbReference>
<keyword evidence="13" id="KW-0493">Microtubule</keyword>
<dbReference type="GO" id="GO:0000139">
    <property type="term" value="C:Golgi membrane"/>
    <property type="evidence" value="ECO:0007669"/>
    <property type="project" value="UniProtKB-SubCell"/>
</dbReference>
<comment type="cofactor">
    <cofactor evidence="1">
        <name>Mn(2+)</name>
        <dbReference type="ChEBI" id="CHEBI:29035"/>
    </cofactor>
</comment>
<comment type="similarity">
    <text evidence="7 28">Belongs to the ATG8 family.</text>
</comment>
<protein>
    <recommendedName>
        <fullName evidence="28">Autophagy-related protein</fullName>
    </recommendedName>
</protein>
<keyword evidence="21" id="KW-0464">Manganese</keyword>
<evidence type="ECO:0000256" key="31">
    <source>
        <dbReference type="SAM" id="Phobius"/>
    </source>
</evidence>
<evidence type="ECO:0000256" key="5">
    <source>
        <dbReference type="ARBA" id="ARBA00004512"/>
    </source>
</evidence>
<feature type="lipid moiety-binding region" description="Phosphatidylserine amidated glycine; alternate" evidence="27">
    <location>
        <position position="658"/>
    </location>
</feature>
<evidence type="ECO:0000256" key="11">
    <source>
        <dbReference type="ARBA" id="ARBA00022679"/>
    </source>
</evidence>
<comment type="function">
    <text evidence="2">Ubiquitin-like modifier involved in autophagosomes formation. May mediate the delivery of the autophagosomes to the vacuole via the microtubule cytoskeleton.</text>
</comment>
<dbReference type="AlphaFoldDB" id="A0A498K277"/>
<dbReference type="GO" id="GO:0016758">
    <property type="term" value="F:hexosyltransferase activity"/>
    <property type="evidence" value="ECO:0007669"/>
    <property type="project" value="InterPro"/>
</dbReference>
<comment type="caution">
    <text evidence="33">The sequence shown here is derived from an EMBL/GenBank/DDBJ whole genome shotgun (WGS) entry which is preliminary data.</text>
</comment>
<evidence type="ECO:0000313" key="33">
    <source>
        <dbReference type="EMBL" id="RXH99401.1"/>
    </source>
</evidence>
<dbReference type="Gene3D" id="3.90.550.50">
    <property type="match status" value="1"/>
</dbReference>
<dbReference type="Pfam" id="PF01762">
    <property type="entry name" value="Galactosyl_T"/>
    <property type="match status" value="1"/>
</dbReference>
<dbReference type="InterPro" id="IPR004241">
    <property type="entry name" value="Atg8-like"/>
</dbReference>
<dbReference type="CDD" id="cd16128">
    <property type="entry name" value="Ubl_ATG8"/>
    <property type="match status" value="1"/>
</dbReference>
<keyword evidence="22" id="KW-0206">Cytoskeleton</keyword>
<name>A0A498K277_MALDO</name>
<evidence type="ECO:0000256" key="1">
    <source>
        <dbReference type="ARBA" id="ARBA00001936"/>
    </source>
</evidence>
<feature type="compositionally biased region" description="Low complexity" evidence="30">
    <location>
        <begin position="40"/>
        <end position="58"/>
    </location>
</feature>
<dbReference type="InterPro" id="IPR002659">
    <property type="entry name" value="Glyco_trans_31"/>
</dbReference>
<keyword evidence="34" id="KW-1185">Reference proteome</keyword>
<evidence type="ECO:0000256" key="28">
    <source>
        <dbReference type="RuleBase" id="RU004384"/>
    </source>
</evidence>
<feature type="compositionally biased region" description="Acidic residues" evidence="30">
    <location>
        <begin position="126"/>
        <end position="136"/>
    </location>
</feature>
<dbReference type="Pfam" id="PF13334">
    <property type="entry name" value="DUF4094"/>
    <property type="match status" value="1"/>
</dbReference>
<evidence type="ECO:0000256" key="3">
    <source>
        <dbReference type="ARBA" id="ARBA00004245"/>
    </source>
</evidence>
<evidence type="ECO:0000256" key="20">
    <source>
        <dbReference type="ARBA" id="ARBA00023136"/>
    </source>
</evidence>
<evidence type="ECO:0000256" key="21">
    <source>
        <dbReference type="ARBA" id="ARBA00023211"/>
    </source>
</evidence>
<keyword evidence="16" id="KW-0735">Signal-anchor</keyword>
<gene>
    <name evidence="33" type="ORF">DVH24_011726</name>
</gene>
<evidence type="ECO:0000256" key="29">
    <source>
        <dbReference type="SAM" id="Coils"/>
    </source>
</evidence>
<evidence type="ECO:0000256" key="17">
    <source>
        <dbReference type="ARBA" id="ARBA00022989"/>
    </source>
</evidence>
<evidence type="ECO:0000256" key="9">
    <source>
        <dbReference type="ARBA" id="ARBA00022554"/>
    </source>
</evidence>
<keyword evidence="24" id="KW-0968">Cytoplasmic vesicle</keyword>
<dbReference type="GO" id="GO:0031410">
    <property type="term" value="C:cytoplasmic vesicle"/>
    <property type="evidence" value="ECO:0007669"/>
    <property type="project" value="UniProtKB-KW"/>
</dbReference>
<evidence type="ECO:0000256" key="24">
    <source>
        <dbReference type="ARBA" id="ARBA00023329"/>
    </source>
</evidence>
<evidence type="ECO:0000256" key="16">
    <source>
        <dbReference type="ARBA" id="ARBA00022968"/>
    </source>
</evidence>
<keyword evidence="20 31" id="KW-0472">Membrane</keyword>
<comment type="similarity">
    <text evidence="8">Belongs to the glycosyltransferase 31 family.</text>
</comment>
<keyword evidence="19" id="KW-0333">Golgi apparatus</keyword>
<dbReference type="InterPro" id="IPR029071">
    <property type="entry name" value="Ubiquitin-like_domsf"/>
</dbReference>
<keyword evidence="15" id="KW-0653">Protein transport</keyword>
<dbReference type="STRING" id="3750.A0A498K277"/>
<dbReference type="Proteomes" id="UP000290289">
    <property type="component" value="Chromosome 5"/>
</dbReference>
<comment type="pathway">
    <text evidence="6">Protein modification; protein glycosylation.</text>
</comment>
<evidence type="ECO:0000256" key="22">
    <source>
        <dbReference type="ARBA" id="ARBA00023212"/>
    </source>
</evidence>
<feature type="coiled-coil region" evidence="29">
    <location>
        <begin position="257"/>
        <end position="284"/>
    </location>
</feature>
<dbReference type="FunFam" id="3.10.20.90:FF:000010">
    <property type="entry name" value="Autophagy-related protein"/>
    <property type="match status" value="1"/>
</dbReference>
<keyword evidence="17 31" id="KW-1133">Transmembrane helix</keyword>
<dbReference type="GO" id="GO:0000421">
    <property type="term" value="C:autophagosome membrane"/>
    <property type="evidence" value="ECO:0007669"/>
    <property type="project" value="UniProtKB-SubCell"/>
</dbReference>
<keyword evidence="12 31" id="KW-0812">Transmembrane</keyword>
<evidence type="ECO:0000256" key="4">
    <source>
        <dbReference type="ARBA" id="ARBA00004323"/>
    </source>
</evidence>
<dbReference type="Gene3D" id="3.10.20.90">
    <property type="entry name" value="Phosphatidylinositol 3-kinase Catalytic Subunit, Chain A, domain 1"/>
    <property type="match status" value="1"/>
</dbReference>
<evidence type="ECO:0000256" key="8">
    <source>
        <dbReference type="ARBA" id="ARBA00008661"/>
    </source>
</evidence>